<sequence>MSSLLDRKDRKQLWEWIGKPSRFDLLYKASRDGCSASAFHTLCDDKGPTVTVLFNTEGSVFGGYTSQSWNGSGSYVSDSNAFLFRLKSKGHSKCSKFPVMSSSSRRVQYAIFCESSNGPTFGGGHDLNTFTGTVQKSNGYFALNGYCSYGSSYDMSGEDANTINDGHLMVKDIEVYTVKDGEDVGGLSETPWRAEPDWSNESLQMLKTAIRGYKPPKELEHTEVSILLLGQVAAGKSSLINTIQSVFRGEVSARARSGTAENSLTIKFNPLTAISPTSFGFIKSPNVKDKVHAVILVVDASTFDVMPEGIIAKIKDIQTVFNARDLPQVIFMTKIDKLCPDVSDDLTNVFRSETTFEVLSKISDCFGLPRGHIFPVKNYENETELDGNINILVLKALKQLLNFTDEYIEDQYGDLLCGSDSVHAKE</sequence>
<dbReference type="Pfam" id="PF07534">
    <property type="entry name" value="TLD"/>
    <property type="match status" value="1"/>
</dbReference>
<dbReference type="SMART" id="SM00584">
    <property type="entry name" value="TLDc"/>
    <property type="match status" value="1"/>
</dbReference>
<dbReference type="InterPro" id="IPR006571">
    <property type="entry name" value="TLDc_dom"/>
</dbReference>
<name>A0AA88YQI3_PINIB</name>
<dbReference type="PANTHER" id="PTHR14241">
    <property type="entry name" value="INTERFERON-INDUCED PROTEIN 44"/>
    <property type="match status" value="1"/>
</dbReference>
<dbReference type="AlphaFoldDB" id="A0AA88YQI3"/>
<organism evidence="3 4">
    <name type="scientific">Pinctada imbricata</name>
    <name type="common">Atlantic pearl-oyster</name>
    <name type="synonym">Pinctada martensii</name>
    <dbReference type="NCBI Taxonomy" id="66713"/>
    <lineage>
        <taxon>Eukaryota</taxon>
        <taxon>Metazoa</taxon>
        <taxon>Spiralia</taxon>
        <taxon>Lophotrochozoa</taxon>
        <taxon>Mollusca</taxon>
        <taxon>Bivalvia</taxon>
        <taxon>Autobranchia</taxon>
        <taxon>Pteriomorphia</taxon>
        <taxon>Pterioida</taxon>
        <taxon>Pterioidea</taxon>
        <taxon>Pteriidae</taxon>
        <taxon>Pinctada</taxon>
    </lineage>
</organism>
<comment type="similarity">
    <text evidence="1">Belongs to the IFI44 family.</text>
</comment>
<dbReference type="Gene3D" id="3.40.50.300">
    <property type="entry name" value="P-loop containing nucleotide triphosphate hydrolases"/>
    <property type="match status" value="1"/>
</dbReference>
<dbReference type="InterPro" id="IPR027417">
    <property type="entry name" value="P-loop_NTPase"/>
</dbReference>
<dbReference type="SUPFAM" id="SSF52540">
    <property type="entry name" value="P-loop containing nucleoside triphosphate hydrolases"/>
    <property type="match status" value="1"/>
</dbReference>
<dbReference type="Proteomes" id="UP001186944">
    <property type="component" value="Unassembled WGS sequence"/>
</dbReference>
<dbReference type="EMBL" id="VSWD01000003">
    <property type="protein sequence ID" value="KAK3105723.1"/>
    <property type="molecule type" value="Genomic_DNA"/>
</dbReference>
<evidence type="ECO:0000313" key="4">
    <source>
        <dbReference type="Proteomes" id="UP001186944"/>
    </source>
</evidence>
<proteinExistence type="inferred from homology"/>
<comment type="caution">
    <text evidence="3">The sequence shown here is derived from an EMBL/GenBank/DDBJ whole genome shotgun (WGS) entry which is preliminary data.</text>
</comment>
<reference evidence="3" key="1">
    <citation type="submission" date="2019-08" db="EMBL/GenBank/DDBJ databases">
        <title>The improved chromosome-level genome for the pearl oyster Pinctada fucata martensii using PacBio sequencing and Hi-C.</title>
        <authorList>
            <person name="Zheng Z."/>
        </authorList>
    </citation>
    <scope>NUCLEOTIDE SEQUENCE</scope>
    <source>
        <strain evidence="3">ZZ-2019</strain>
        <tissue evidence="3">Adductor muscle</tissue>
    </source>
</reference>
<dbReference type="PROSITE" id="PS51886">
    <property type="entry name" value="TLDC"/>
    <property type="match status" value="1"/>
</dbReference>
<dbReference type="PANTHER" id="PTHR14241:SF32">
    <property type="entry name" value="VWFA DOMAIN-CONTAINING PROTEIN-RELATED"/>
    <property type="match status" value="1"/>
</dbReference>
<evidence type="ECO:0000313" key="3">
    <source>
        <dbReference type="EMBL" id="KAK3105723.1"/>
    </source>
</evidence>
<accession>A0AA88YQI3</accession>
<evidence type="ECO:0000256" key="1">
    <source>
        <dbReference type="ARBA" id="ARBA00009243"/>
    </source>
</evidence>
<protein>
    <recommendedName>
        <fullName evidence="2">TLDc domain-containing protein</fullName>
    </recommendedName>
</protein>
<gene>
    <name evidence="3" type="ORF">FSP39_004276</name>
</gene>
<keyword evidence="4" id="KW-1185">Reference proteome</keyword>
<feature type="domain" description="TLDc" evidence="2">
    <location>
        <begin position="1"/>
        <end position="179"/>
    </location>
</feature>
<evidence type="ECO:0000259" key="2">
    <source>
        <dbReference type="PROSITE" id="PS51886"/>
    </source>
</evidence>